<dbReference type="EMBL" id="CADCXU010033940">
    <property type="protein sequence ID" value="CAB0019364.1"/>
    <property type="molecule type" value="Genomic_DNA"/>
</dbReference>
<name>A0A6H5HVU9_9HEMI</name>
<feature type="compositionally biased region" description="Polar residues" evidence="1">
    <location>
        <begin position="27"/>
        <end position="38"/>
    </location>
</feature>
<dbReference type="GO" id="GO:0032467">
    <property type="term" value="P:positive regulation of cytokinesis"/>
    <property type="evidence" value="ECO:0007669"/>
    <property type="project" value="InterPro"/>
</dbReference>
<feature type="region of interest" description="Disordered" evidence="1">
    <location>
        <begin position="1"/>
        <end position="53"/>
    </location>
</feature>
<feature type="region of interest" description="Disordered" evidence="1">
    <location>
        <begin position="391"/>
        <end position="478"/>
    </location>
</feature>
<feature type="region of interest" description="Disordered" evidence="1">
    <location>
        <begin position="544"/>
        <end position="620"/>
    </location>
</feature>
<feature type="compositionally biased region" description="Basic and acidic residues" evidence="1">
    <location>
        <begin position="273"/>
        <end position="286"/>
    </location>
</feature>
<dbReference type="Proteomes" id="UP000479000">
    <property type="component" value="Unassembled WGS sequence"/>
</dbReference>
<feature type="region of interest" description="Disordered" evidence="1">
    <location>
        <begin position="326"/>
        <end position="367"/>
    </location>
</feature>
<evidence type="ECO:0000313" key="3">
    <source>
        <dbReference type="Proteomes" id="UP000479000"/>
    </source>
</evidence>
<gene>
    <name evidence="2" type="ORF">NTEN_LOCUS23076</name>
</gene>
<organism evidence="2 3">
    <name type="scientific">Nesidiocoris tenuis</name>
    <dbReference type="NCBI Taxonomy" id="355587"/>
    <lineage>
        <taxon>Eukaryota</taxon>
        <taxon>Metazoa</taxon>
        <taxon>Ecdysozoa</taxon>
        <taxon>Arthropoda</taxon>
        <taxon>Hexapoda</taxon>
        <taxon>Insecta</taxon>
        <taxon>Pterygota</taxon>
        <taxon>Neoptera</taxon>
        <taxon>Paraneoptera</taxon>
        <taxon>Hemiptera</taxon>
        <taxon>Heteroptera</taxon>
        <taxon>Panheteroptera</taxon>
        <taxon>Cimicomorpha</taxon>
        <taxon>Miridae</taxon>
        <taxon>Dicyphina</taxon>
        <taxon>Nesidiocoris</taxon>
    </lineage>
</organism>
<accession>A0A6H5HVU9</accession>
<dbReference type="PANTHER" id="PTHR21616:SF2">
    <property type="entry name" value="CENTROSOME AND SPINDLE POLE-ASSOCIATED PROTEIN 1"/>
    <property type="match status" value="1"/>
</dbReference>
<proteinExistence type="predicted"/>
<dbReference type="GO" id="GO:0005813">
    <property type="term" value="C:centrosome"/>
    <property type="evidence" value="ECO:0007669"/>
    <property type="project" value="InterPro"/>
</dbReference>
<dbReference type="AlphaFoldDB" id="A0A6H5HVU9"/>
<dbReference type="InterPro" id="IPR026708">
    <property type="entry name" value="CSPP1"/>
</dbReference>
<feature type="compositionally biased region" description="Low complexity" evidence="1">
    <location>
        <begin position="553"/>
        <end position="589"/>
    </location>
</feature>
<keyword evidence="3" id="KW-1185">Reference proteome</keyword>
<feature type="compositionally biased region" description="Polar residues" evidence="1">
    <location>
        <begin position="10"/>
        <end position="20"/>
    </location>
</feature>
<feature type="region of interest" description="Disordered" evidence="1">
    <location>
        <begin position="71"/>
        <end position="92"/>
    </location>
</feature>
<sequence length="620" mass="70634">MVSPTDGRRSVSSASTQTDDSLPDISTPIQPSKPTQPSVKPAPAYRFMDISPREEKSKRIAYAQALKEQIEEKKRLEDEKRRREKEEEELEERRYREQAQRMQKEYDCEQNLKLDMVIQVTLKIQYLLSILKNFQSNIENFTRISSQRQAQEELLRPRLAETDEEVKELKMRERLNRLRNGTDVNANAGRGVSIANLAAAHANRQHLQINGRAMDEALASVPSVNVLPEQDVEPAWDQDWSKYMQLEGVDLLREHRSQKERLQLPPVVDTASKLEQKTRWSREKSPVENGGYLPSSSGDAVRRTQAYREQAEAILRAPLDEEIISINPQEQRSAPQLPQRADTKRSAVSLPPPNRPKSPVLPALRTESRLRRNSKILDEKWQSLIYTRNRHRRRVHRREVVSGPPTPNVNRQPRANRQLPPGTSADAFVFPPRPPPNGRQDDRGYELLHEAGHRRGARPNGRVPPMADSPHNSHVQEPQTCTGVEKFPTLEGDSCTNVYRHLLPQLDQSSRGITWACRDFNKTPPNKLLHYTVYTIAAVAASTSRLNTPKPTPRASPRASPTPSSRPSRSQSRNPSRSPSRSPSIYLRPSPRPSPRSSPCRISPSPSPQPRPNHLTVDWR</sequence>
<dbReference type="GO" id="GO:0000922">
    <property type="term" value="C:spindle pole"/>
    <property type="evidence" value="ECO:0007669"/>
    <property type="project" value="InterPro"/>
</dbReference>
<evidence type="ECO:0000313" key="2">
    <source>
        <dbReference type="EMBL" id="CAB0019364.1"/>
    </source>
</evidence>
<dbReference type="PANTHER" id="PTHR21616">
    <property type="entry name" value="CENTROSOME SPINDLE POLE ASSOCIATED PROTEIN"/>
    <property type="match status" value="1"/>
</dbReference>
<dbReference type="GO" id="GO:0005874">
    <property type="term" value="C:microtubule"/>
    <property type="evidence" value="ECO:0007669"/>
    <property type="project" value="InterPro"/>
</dbReference>
<feature type="region of interest" description="Disordered" evidence="1">
    <location>
        <begin position="273"/>
        <end position="303"/>
    </location>
</feature>
<feature type="compositionally biased region" description="Polar residues" evidence="1">
    <location>
        <begin position="326"/>
        <end position="336"/>
    </location>
</feature>
<evidence type="ECO:0000256" key="1">
    <source>
        <dbReference type="SAM" id="MobiDB-lite"/>
    </source>
</evidence>
<protein>
    <submittedName>
        <fullName evidence="2">Uncharacterized protein</fullName>
    </submittedName>
</protein>
<feature type="compositionally biased region" description="Basic and acidic residues" evidence="1">
    <location>
        <begin position="439"/>
        <end position="453"/>
    </location>
</feature>
<reference evidence="2 3" key="1">
    <citation type="submission" date="2020-02" db="EMBL/GenBank/DDBJ databases">
        <authorList>
            <person name="Ferguson B K."/>
        </authorList>
    </citation>
    <scope>NUCLEOTIDE SEQUENCE [LARGE SCALE GENOMIC DNA]</scope>
</reference>